<reference evidence="4 5" key="1">
    <citation type="submission" date="2019-03" db="EMBL/GenBank/DDBJ databases">
        <title>Genomic Encyclopedia of Type Strains, Phase IV (KMG-IV): sequencing the most valuable type-strain genomes for metagenomic binning, comparative biology and taxonomic classification.</title>
        <authorList>
            <person name="Goeker M."/>
        </authorList>
    </citation>
    <scope>NUCLEOTIDE SEQUENCE [LARGE SCALE GENOMIC DNA]</scope>
    <source>
        <strain evidence="4 5">DSM 9035</strain>
    </source>
</reference>
<dbReference type="SUPFAM" id="SSF56003">
    <property type="entry name" value="Molybdenum cofactor-binding domain"/>
    <property type="match status" value="1"/>
</dbReference>
<proteinExistence type="predicted"/>
<dbReference type="InterPro" id="IPR036856">
    <property type="entry name" value="Ald_Oxase/Xan_DH_a/b_sf"/>
</dbReference>
<dbReference type="RefSeq" id="WP_132035038.1">
    <property type="nucleotide sequence ID" value="NZ_SMAI01000017.1"/>
</dbReference>
<dbReference type="PANTHER" id="PTHR11908">
    <property type="entry name" value="XANTHINE DEHYDROGENASE"/>
    <property type="match status" value="1"/>
</dbReference>
<accession>A0A4R3LN30</accession>
<gene>
    <name evidence="4" type="ORF">EDC64_11785</name>
</gene>
<dbReference type="InterPro" id="IPR000674">
    <property type="entry name" value="Ald_Oxase/Xan_DH_a/b"/>
</dbReference>
<dbReference type="AlphaFoldDB" id="A0A4R3LN30"/>
<dbReference type="Proteomes" id="UP000294664">
    <property type="component" value="Unassembled WGS sequence"/>
</dbReference>
<comment type="caution">
    <text evidence="4">The sequence shown here is derived from an EMBL/GenBank/DDBJ whole genome shotgun (WGS) entry which is preliminary data.</text>
</comment>
<dbReference type="Pfam" id="PF01315">
    <property type="entry name" value="Ald_Xan_dh_C"/>
    <property type="match status" value="1"/>
</dbReference>
<keyword evidence="1" id="KW-0500">Molybdenum</keyword>
<evidence type="ECO:0000259" key="3">
    <source>
        <dbReference type="SMART" id="SM01008"/>
    </source>
</evidence>
<keyword evidence="5" id="KW-1185">Reference proteome</keyword>
<organism evidence="4 5">
    <name type="scientific">Aquabacter spiritensis</name>
    <dbReference type="NCBI Taxonomy" id="933073"/>
    <lineage>
        <taxon>Bacteria</taxon>
        <taxon>Pseudomonadati</taxon>
        <taxon>Pseudomonadota</taxon>
        <taxon>Alphaproteobacteria</taxon>
        <taxon>Hyphomicrobiales</taxon>
        <taxon>Xanthobacteraceae</taxon>
        <taxon>Aquabacter</taxon>
    </lineage>
</organism>
<dbReference type="InterPro" id="IPR008274">
    <property type="entry name" value="AldOxase/xan_DH_MoCoBD1"/>
</dbReference>
<feature type="domain" description="Aldehyde oxidase/xanthine dehydrogenase a/b hammerhead" evidence="3">
    <location>
        <begin position="29"/>
        <end position="138"/>
    </location>
</feature>
<sequence length="792" mass="84324">MNAAAAADPNTGQGVGAPVLRNEDRRFLDGKGEYLADIQLPGLLEVAFLRSPLAHARIRGIAIPEAHRGRVFLASDIAFAQPISAVGAAPGFKASDYPALAVEKVRFVGEMIAICLAPTRAEAEDIAQSIQVDFEELPPLWDMDVALAPDAPRVHEHWADNVVVETRIAVGDLAAAERDAAITVHRTLAMGRHAGVSLEGRGVIAHHDRRMDELVVYSSTQFPHVIRTILARALGLAESKLRVVAPDVGGGFGIKNNFNPEELAVAALALKLGKPLRWVEDRREHLVASPHAREHRYDLTAYADARGRLLGLKARVRVDAGAYSVWPWTAAMEAGMSAGIMTGPYDIPVYDGTAVTVCTNKSPLGPYRGVGRTGAAFAIETLIDAVARAAGREPADVRIENMVAPDAMPYRSVTGKLYDSGDYPECARRAVAAIDLAAVRARQGRGEPDGRLIGFGMASYTEQSAHGTAEWVARGLPVVFGYEPALARFTPDGKLILHVGIQNHGQGLETTLAQVAHQELGIPVADVVVRHGDSSLSPYGMGTFASRSMTMAGGAVSLACARMAEKIRRIGAHLLQAPREAVRLAGGQVWFGEQFVSFAQIADAAYLHPERLPEGEDPALEESAVYQPGRSTGAFSYATHACTLAVDPGTGLIEILDYVVCHDCGTMVNPLLVEAQVVGGVAQGLGTALFEEIPYDENGQPLASTFLDYMIPGACEVPDVRVLHMETPSPHTRFGIKGMGEGGAISPPAAVVNALNDALRRRGVELACTPVTPLRVREALAAAPRAKTEVVA</sequence>
<evidence type="ECO:0000256" key="1">
    <source>
        <dbReference type="ARBA" id="ARBA00022505"/>
    </source>
</evidence>
<dbReference type="EMBL" id="SMAI01000017">
    <property type="protein sequence ID" value="TCT01732.1"/>
    <property type="molecule type" value="Genomic_DNA"/>
</dbReference>
<evidence type="ECO:0000313" key="5">
    <source>
        <dbReference type="Proteomes" id="UP000294664"/>
    </source>
</evidence>
<dbReference type="Pfam" id="PF02738">
    <property type="entry name" value="MoCoBD_1"/>
    <property type="match status" value="1"/>
</dbReference>
<dbReference type="InterPro" id="IPR016208">
    <property type="entry name" value="Ald_Oxase/xanthine_DH-like"/>
</dbReference>
<dbReference type="Gene3D" id="3.30.365.10">
    <property type="entry name" value="Aldehyde oxidase/xanthine dehydrogenase, molybdopterin binding domain"/>
    <property type="match status" value="4"/>
</dbReference>
<protein>
    <submittedName>
        <fullName evidence="4">Xanthine dehydrogenase molybdenum binding subunit apoprotein</fullName>
    </submittedName>
</protein>
<dbReference type="SMART" id="SM01008">
    <property type="entry name" value="Ald_Xan_dh_C"/>
    <property type="match status" value="1"/>
</dbReference>
<evidence type="ECO:0000256" key="2">
    <source>
        <dbReference type="ARBA" id="ARBA00023002"/>
    </source>
</evidence>
<evidence type="ECO:0000313" key="4">
    <source>
        <dbReference type="EMBL" id="TCT01732.1"/>
    </source>
</evidence>
<dbReference type="SUPFAM" id="SSF54665">
    <property type="entry name" value="CO dehydrogenase molybdoprotein N-domain-like"/>
    <property type="match status" value="1"/>
</dbReference>
<name>A0A4R3LN30_9HYPH</name>
<keyword evidence="2" id="KW-0560">Oxidoreductase</keyword>
<dbReference type="Gene3D" id="3.90.1170.50">
    <property type="entry name" value="Aldehyde oxidase/xanthine dehydrogenase, a/b hammerhead"/>
    <property type="match status" value="1"/>
</dbReference>
<dbReference type="OrthoDB" id="9763985at2"/>
<dbReference type="PANTHER" id="PTHR11908:SF132">
    <property type="entry name" value="ALDEHYDE OXIDASE 1-RELATED"/>
    <property type="match status" value="1"/>
</dbReference>
<dbReference type="GO" id="GO:0016491">
    <property type="term" value="F:oxidoreductase activity"/>
    <property type="evidence" value="ECO:0007669"/>
    <property type="project" value="UniProtKB-KW"/>
</dbReference>
<dbReference type="InterPro" id="IPR046867">
    <property type="entry name" value="AldOxase/xan_DH_MoCoBD2"/>
</dbReference>
<dbReference type="InterPro" id="IPR037165">
    <property type="entry name" value="AldOxase/xan_DH_Mopterin-bd_sf"/>
</dbReference>
<dbReference type="Pfam" id="PF20256">
    <property type="entry name" value="MoCoBD_2"/>
    <property type="match status" value="1"/>
</dbReference>
<dbReference type="GO" id="GO:0005506">
    <property type="term" value="F:iron ion binding"/>
    <property type="evidence" value="ECO:0007669"/>
    <property type="project" value="InterPro"/>
</dbReference>